<keyword evidence="2" id="KW-1185">Reference proteome</keyword>
<dbReference type="EMBL" id="CAACVG010006940">
    <property type="protein sequence ID" value="VEN42691.1"/>
    <property type="molecule type" value="Genomic_DNA"/>
</dbReference>
<evidence type="ECO:0000313" key="2">
    <source>
        <dbReference type="Proteomes" id="UP000410492"/>
    </source>
</evidence>
<organism evidence="1 2">
    <name type="scientific">Callosobruchus maculatus</name>
    <name type="common">Southern cowpea weevil</name>
    <name type="synonym">Pulse bruchid</name>
    <dbReference type="NCBI Taxonomy" id="64391"/>
    <lineage>
        <taxon>Eukaryota</taxon>
        <taxon>Metazoa</taxon>
        <taxon>Ecdysozoa</taxon>
        <taxon>Arthropoda</taxon>
        <taxon>Hexapoda</taxon>
        <taxon>Insecta</taxon>
        <taxon>Pterygota</taxon>
        <taxon>Neoptera</taxon>
        <taxon>Endopterygota</taxon>
        <taxon>Coleoptera</taxon>
        <taxon>Polyphaga</taxon>
        <taxon>Cucujiformia</taxon>
        <taxon>Chrysomeloidea</taxon>
        <taxon>Chrysomelidae</taxon>
        <taxon>Bruchinae</taxon>
        <taxon>Bruchini</taxon>
        <taxon>Callosobruchus</taxon>
    </lineage>
</organism>
<reference evidence="1 2" key="1">
    <citation type="submission" date="2019-01" db="EMBL/GenBank/DDBJ databases">
        <authorList>
            <person name="Sayadi A."/>
        </authorList>
    </citation>
    <scope>NUCLEOTIDE SEQUENCE [LARGE SCALE GENOMIC DNA]</scope>
</reference>
<gene>
    <name evidence="1" type="ORF">CALMAC_LOCUS6084</name>
</gene>
<accession>A0A653C4B9</accession>
<sequence>MTLNPRPLRFMDILRVTERRITSSPWIS</sequence>
<dbReference type="AlphaFoldDB" id="A0A653C4B9"/>
<protein>
    <submittedName>
        <fullName evidence="1">Uncharacterized protein</fullName>
    </submittedName>
</protein>
<dbReference type="Proteomes" id="UP000410492">
    <property type="component" value="Unassembled WGS sequence"/>
</dbReference>
<name>A0A653C4B9_CALMS</name>
<evidence type="ECO:0000313" key="1">
    <source>
        <dbReference type="EMBL" id="VEN42691.1"/>
    </source>
</evidence>
<dbReference type="OrthoDB" id="10249612at2759"/>
<proteinExistence type="predicted"/>